<feature type="domain" description="4Fe-4S ferredoxin-type" evidence="4">
    <location>
        <begin position="25"/>
        <end position="59"/>
    </location>
</feature>
<keyword evidence="1" id="KW-0479">Metal-binding</keyword>
<evidence type="ECO:0000256" key="3">
    <source>
        <dbReference type="ARBA" id="ARBA00023014"/>
    </source>
</evidence>
<evidence type="ECO:0000259" key="4">
    <source>
        <dbReference type="PROSITE" id="PS51379"/>
    </source>
</evidence>
<dbReference type="RefSeq" id="WP_057840960.1">
    <property type="nucleotide sequence ID" value="NZ_LLXZ01000235.1"/>
</dbReference>
<keyword evidence="6" id="KW-1185">Reference proteome</keyword>
<dbReference type="GO" id="GO:0046872">
    <property type="term" value="F:metal ion binding"/>
    <property type="evidence" value="ECO:0007669"/>
    <property type="project" value="UniProtKB-KW"/>
</dbReference>
<keyword evidence="2" id="KW-0408">Iron</keyword>
<sequence>MQTQGPSQPQGPSRRALFRGQFLTKPVAVIGDECLAEAGIFCRSCGDACPASAIQFRPRIGLPPQAVINEAACTGCGECIAACPGATIALGAARGGGIA</sequence>
<feature type="domain" description="4Fe-4S ferredoxin-type" evidence="4">
    <location>
        <begin position="64"/>
        <end position="93"/>
    </location>
</feature>
<dbReference type="Proteomes" id="UP000050863">
    <property type="component" value="Unassembled WGS sequence"/>
</dbReference>
<dbReference type="PROSITE" id="PS51379">
    <property type="entry name" value="4FE4S_FER_2"/>
    <property type="match status" value="2"/>
</dbReference>
<dbReference type="EMBL" id="LLXZ01000235">
    <property type="protein sequence ID" value="KRQ92636.1"/>
    <property type="molecule type" value="Genomic_DNA"/>
</dbReference>
<comment type="caution">
    <text evidence="5">The sequence shown here is derived from an EMBL/GenBank/DDBJ whole genome shotgun (WGS) entry which is preliminary data.</text>
</comment>
<evidence type="ECO:0000313" key="5">
    <source>
        <dbReference type="EMBL" id="KRQ92636.1"/>
    </source>
</evidence>
<accession>A0A0R3KH54</accession>
<name>A0A0R3KH54_9BRAD</name>
<dbReference type="Pfam" id="PF12838">
    <property type="entry name" value="Fer4_7"/>
    <property type="match status" value="1"/>
</dbReference>
<keyword evidence="3" id="KW-0411">Iron-sulfur</keyword>
<dbReference type="PROSITE" id="PS00198">
    <property type="entry name" value="4FE4S_FER_1"/>
    <property type="match status" value="1"/>
</dbReference>
<evidence type="ECO:0000256" key="1">
    <source>
        <dbReference type="ARBA" id="ARBA00022723"/>
    </source>
</evidence>
<proteinExistence type="predicted"/>
<dbReference type="OrthoDB" id="9800445at2"/>
<dbReference type="GO" id="GO:0051536">
    <property type="term" value="F:iron-sulfur cluster binding"/>
    <property type="evidence" value="ECO:0007669"/>
    <property type="project" value="UniProtKB-KW"/>
</dbReference>
<evidence type="ECO:0000256" key="2">
    <source>
        <dbReference type="ARBA" id="ARBA00023004"/>
    </source>
</evidence>
<reference evidence="5 6" key="1">
    <citation type="submission" date="2014-03" db="EMBL/GenBank/DDBJ databases">
        <title>Bradyrhizobium valentinum sp. nov., isolated from effective nodules of Lupinus mariae-josephae, a lupine endemic of basic-lime soils in Eastern Spain.</title>
        <authorList>
            <person name="Duran D."/>
            <person name="Rey L."/>
            <person name="Navarro A."/>
            <person name="Busquets A."/>
            <person name="Imperial J."/>
            <person name="Ruiz-Argueso T."/>
        </authorList>
    </citation>
    <scope>NUCLEOTIDE SEQUENCE [LARGE SCALE GENOMIC DNA]</scope>
    <source>
        <strain evidence="5 6">PAC68</strain>
    </source>
</reference>
<gene>
    <name evidence="5" type="ORF">CQ12_35705</name>
</gene>
<organism evidence="5 6">
    <name type="scientific">Bradyrhizobium jicamae</name>
    <dbReference type="NCBI Taxonomy" id="280332"/>
    <lineage>
        <taxon>Bacteria</taxon>
        <taxon>Pseudomonadati</taxon>
        <taxon>Pseudomonadota</taxon>
        <taxon>Alphaproteobacteria</taxon>
        <taxon>Hyphomicrobiales</taxon>
        <taxon>Nitrobacteraceae</taxon>
        <taxon>Bradyrhizobium</taxon>
    </lineage>
</organism>
<dbReference type="AlphaFoldDB" id="A0A0R3KH54"/>
<evidence type="ECO:0000313" key="6">
    <source>
        <dbReference type="Proteomes" id="UP000050863"/>
    </source>
</evidence>
<protein>
    <recommendedName>
        <fullName evidence="4">4Fe-4S ferredoxin-type domain-containing protein</fullName>
    </recommendedName>
</protein>
<dbReference type="InterPro" id="IPR017896">
    <property type="entry name" value="4Fe4S_Fe-S-bd"/>
</dbReference>
<dbReference type="Gene3D" id="3.30.70.20">
    <property type="match status" value="1"/>
</dbReference>
<dbReference type="SUPFAM" id="SSF54862">
    <property type="entry name" value="4Fe-4S ferredoxins"/>
    <property type="match status" value="1"/>
</dbReference>
<dbReference type="STRING" id="280332.CQ12_35705"/>
<dbReference type="InterPro" id="IPR017900">
    <property type="entry name" value="4Fe4S_Fe_S_CS"/>
</dbReference>